<dbReference type="Pfam" id="PF01370">
    <property type="entry name" value="Epimerase"/>
    <property type="match status" value="1"/>
</dbReference>
<dbReference type="AlphaFoldDB" id="A0A1I7HS15"/>
<dbReference type="SUPFAM" id="SSF51735">
    <property type="entry name" value="NAD(P)-binding Rossmann-fold domains"/>
    <property type="match status" value="1"/>
</dbReference>
<keyword evidence="3" id="KW-0520">NAD</keyword>
<evidence type="ECO:0000256" key="3">
    <source>
        <dbReference type="ARBA" id="ARBA00023027"/>
    </source>
</evidence>
<dbReference type="GO" id="GO:0016491">
    <property type="term" value="F:oxidoreductase activity"/>
    <property type="evidence" value="ECO:0007669"/>
    <property type="project" value="UniProtKB-KW"/>
</dbReference>
<dbReference type="PANTHER" id="PTHR43103:SF5">
    <property type="entry name" value="4-EPIMERASE, PUTATIVE (AFU_ORTHOLOGUE AFUA_7G00360)-RELATED"/>
    <property type="match status" value="1"/>
</dbReference>
<gene>
    <name evidence="5" type="ORF">SAMN04487955_10552</name>
</gene>
<dbReference type="RefSeq" id="WP_089794909.1">
    <property type="nucleotide sequence ID" value="NZ_FPBP01000005.1"/>
</dbReference>
<dbReference type="Gene3D" id="3.40.50.720">
    <property type="entry name" value="NAD(P)-binding Rossmann-like Domain"/>
    <property type="match status" value="1"/>
</dbReference>
<dbReference type="CDD" id="cd08946">
    <property type="entry name" value="SDR_e"/>
    <property type="match status" value="1"/>
</dbReference>
<keyword evidence="2" id="KW-0560">Oxidoreductase</keyword>
<dbReference type="OrthoDB" id="8770295at2"/>
<reference evidence="6" key="1">
    <citation type="submission" date="2016-10" db="EMBL/GenBank/DDBJ databases">
        <authorList>
            <person name="Varghese N."/>
            <person name="Submissions S."/>
        </authorList>
    </citation>
    <scope>NUCLEOTIDE SEQUENCE [LARGE SCALE GENOMIC DNA]</scope>
    <source>
        <strain evidence="6">CGMCC 1.6981</strain>
    </source>
</reference>
<evidence type="ECO:0000256" key="2">
    <source>
        <dbReference type="ARBA" id="ARBA00023002"/>
    </source>
</evidence>
<sequence>MLNRILVTGAAGGLGQALRPHLPRLARQVRLSDVAELGEAADHEELVYADLADAGAVRGLVADCEGVIHLGGMSVEKPWEDILQANIVGTYNLYEAARQLGKPRVVFASSNHTIGFYPRTTRIDTEVPHRPDSLYGVSKCFGEDLASLYFHKFGVETLSVRIGSCFPKPADARMMATWMSVEDFVSLLERAFVAPKLGNTVIYGASDNQETWWDNSKVAFLGWVPRDSSEPWREEIAQQSMPAPDDLAVVYQGGKFVTFGHPDDAGGGA</sequence>
<proteinExistence type="inferred from homology"/>
<evidence type="ECO:0000259" key="4">
    <source>
        <dbReference type="Pfam" id="PF01370"/>
    </source>
</evidence>
<dbReference type="EMBL" id="FPBP01000005">
    <property type="protein sequence ID" value="SFU63450.1"/>
    <property type="molecule type" value="Genomic_DNA"/>
</dbReference>
<protein>
    <submittedName>
        <fullName evidence="5">Uronate dehydrogenase</fullName>
    </submittedName>
</protein>
<organism evidence="5 6">
    <name type="scientific">Halomonas korlensis</name>
    <dbReference type="NCBI Taxonomy" id="463301"/>
    <lineage>
        <taxon>Bacteria</taxon>
        <taxon>Pseudomonadati</taxon>
        <taxon>Pseudomonadota</taxon>
        <taxon>Gammaproteobacteria</taxon>
        <taxon>Oceanospirillales</taxon>
        <taxon>Halomonadaceae</taxon>
        <taxon>Halomonas</taxon>
    </lineage>
</organism>
<dbReference type="InterPro" id="IPR036291">
    <property type="entry name" value="NAD(P)-bd_dom_sf"/>
</dbReference>
<dbReference type="Proteomes" id="UP000198693">
    <property type="component" value="Unassembled WGS sequence"/>
</dbReference>
<feature type="domain" description="NAD-dependent epimerase/dehydratase" evidence="4">
    <location>
        <begin position="5"/>
        <end position="166"/>
    </location>
</feature>
<dbReference type="PANTHER" id="PTHR43103">
    <property type="entry name" value="NUCLEOSIDE-DIPHOSPHATE-SUGAR EPIMERASE"/>
    <property type="match status" value="1"/>
</dbReference>
<accession>A0A1I7HS15</accession>
<name>A0A1I7HS15_9GAMM</name>
<evidence type="ECO:0000256" key="1">
    <source>
        <dbReference type="ARBA" id="ARBA00007637"/>
    </source>
</evidence>
<evidence type="ECO:0000313" key="5">
    <source>
        <dbReference type="EMBL" id="SFU63450.1"/>
    </source>
</evidence>
<keyword evidence="6" id="KW-1185">Reference proteome</keyword>
<evidence type="ECO:0000313" key="6">
    <source>
        <dbReference type="Proteomes" id="UP000198693"/>
    </source>
</evidence>
<dbReference type="STRING" id="463301.SAMN04487955_10552"/>
<dbReference type="InterPro" id="IPR001509">
    <property type="entry name" value="Epimerase_deHydtase"/>
</dbReference>
<comment type="similarity">
    <text evidence="1">Belongs to the NAD(P)-dependent epimerase/dehydratase family.</text>
</comment>